<feature type="domain" description="ABC transporter" evidence="5">
    <location>
        <begin position="97"/>
        <end position="343"/>
    </location>
</feature>
<dbReference type="GO" id="GO:0005524">
    <property type="term" value="F:ATP binding"/>
    <property type="evidence" value="ECO:0007669"/>
    <property type="project" value="UniProtKB-KW"/>
</dbReference>
<dbReference type="PANTHER" id="PTHR19211">
    <property type="entry name" value="ATP-BINDING TRANSPORT PROTEIN-RELATED"/>
    <property type="match status" value="1"/>
</dbReference>
<dbReference type="PROSITE" id="PS50893">
    <property type="entry name" value="ABC_TRANSPORTER_2"/>
    <property type="match status" value="1"/>
</dbReference>
<evidence type="ECO:0000256" key="1">
    <source>
        <dbReference type="ARBA" id="ARBA00022737"/>
    </source>
</evidence>
<feature type="region of interest" description="Disordered" evidence="4">
    <location>
        <begin position="1"/>
        <end position="64"/>
    </location>
</feature>
<dbReference type="InterPro" id="IPR003439">
    <property type="entry name" value="ABC_transporter-like_ATP-bd"/>
</dbReference>
<keyword evidence="1" id="KW-0677">Repeat</keyword>
<keyword evidence="7" id="KW-1185">Reference proteome</keyword>
<dbReference type="PROSITE" id="PS00211">
    <property type="entry name" value="ABC_TRANSPORTER_1"/>
    <property type="match status" value="1"/>
</dbReference>
<dbReference type="GO" id="GO:0016887">
    <property type="term" value="F:ATP hydrolysis activity"/>
    <property type="evidence" value="ECO:0007669"/>
    <property type="project" value="InterPro"/>
</dbReference>
<dbReference type="SMART" id="SM00382">
    <property type="entry name" value="AAA"/>
    <property type="match status" value="1"/>
</dbReference>
<evidence type="ECO:0000256" key="3">
    <source>
        <dbReference type="ARBA" id="ARBA00022840"/>
    </source>
</evidence>
<proteinExistence type="predicted"/>
<feature type="compositionally biased region" description="Basic and acidic residues" evidence="4">
    <location>
        <begin position="23"/>
        <end position="39"/>
    </location>
</feature>
<keyword evidence="3" id="KW-0067">ATP-binding</keyword>
<accession>A0AAN4Z783</accession>
<organism evidence="6 7">
    <name type="scientific">Pristionchus mayeri</name>
    <dbReference type="NCBI Taxonomy" id="1317129"/>
    <lineage>
        <taxon>Eukaryota</taxon>
        <taxon>Metazoa</taxon>
        <taxon>Ecdysozoa</taxon>
        <taxon>Nematoda</taxon>
        <taxon>Chromadorea</taxon>
        <taxon>Rhabditida</taxon>
        <taxon>Rhabditina</taxon>
        <taxon>Diplogasteromorpha</taxon>
        <taxon>Diplogasteroidea</taxon>
        <taxon>Neodiplogasteridae</taxon>
        <taxon>Pristionchus</taxon>
    </lineage>
</organism>
<feature type="region of interest" description="Disordered" evidence="4">
    <location>
        <begin position="342"/>
        <end position="396"/>
    </location>
</feature>
<dbReference type="PANTHER" id="PTHR19211:SF14">
    <property type="entry name" value="ATP-BINDING CASSETTE SUB-FAMILY F MEMBER 1"/>
    <property type="match status" value="1"/>
</dbReference>
<sequence>MSDDEQLASKTEKLSVGGKKLTKKDAKKAAKRAQYENEIRAMGGTVEGDIKEDPEERERLGGGIGAGAALGDQFTVSTQANNRSGKQQNQLDNELDIKVENFDIQAQGRQLFSKADLTISHGRRYGLVGPNGMGKTTLLKHIGARKLPIPATIDLLYCEQEIAVDATSAIDIVVKSDKVRLALLEEQEKLTKRLEDGDTSRSPTESRRRVSRELLDIKADAAEPKARKILAGLGFSVDMQEKAVQDFSGGWRMRISLARALFLEPTLLMLDEPTNHLDLNAVIWLDHYLQGWKKTLLIVSHDQGFLDNVCTDIIQLHDQKLYYYSGNYNIYSAKMWDQKRREHDKALQTQEKQRVALKKGGKSSKQAEEELKNRAQIKQNKQQKGKKTHGMGDEDAPSHVELLKKKHEYNVDFSFPDTEKLPLPYSVSTECPSRTGRKFCSRTSISEWIWTLELPLSVPME</sequence>
<evidence type="ECO:0000313" key="7">
    <source>
        <dbReference type="Proteomes" id="UP001328107"/>
    </source>
</evidence>
<dbReference type="EMBL" id="BTRK01000001">
    <property type="protein sequence ID" value="GMR33223.1"/>
    <property type="molecule type" value="Genomic_DNA"/>
</dbReference>
<dbReference type="Pfam" id="PF00005">
    <property type="entry name" value="ABC_tran"/>
    <property type="match status" value="1"/>
</dbReference>
<dbReference type="FunFam" id="3.40.50.300:FF:000011">
    <property type="entry name" value="Putative ABC transporter ATP-binding component"/>
    <property type="match status" value="1"/>
</dbReference>
<evidence type="ECO:0000259" key="5">
    <source>
        <dbReference type="PROSITE" id="PS50893"/>
    </source>
</evidence>
<gene>
    <name evidence="6" type="ORF">PMAYCL1PPCAC_03418</name>
</gene>
<feature type="compositionally biased region" description="Basic and acidic residues" evidence="4">
    <location>
        <begin position="48"/>
        <end position="60"/>
    </location>
</feature>
<evidence type="ECO:0000313" key="6">
    <source>
        <dbReference type="EMBL" id="GMR33223.1"/>
    </source>
</evidence>
<dbReference type="InterPro" id="IPR050611">
    <property type="entry name" value="ABCF"/>
</dbReference>
<name>A0AAN4Z783_9BILA</name>
<evidence type="ECO:0000256" key="4">
    <source>
        <dbReference type="SAM" id="MobiDB-lite"/>
    </source>
</evidence>
<evidence type="ECO:0000256" key="2">
    <source>
        <dbReference type="ARBA" id="ARBA00022741"/>
    </source>
</evidence>
<dbReference type="AlphaFoldDB" id="A0AAN4Z783"/>
<keyword evidence="2" id="KW-0547">Nucleotide-binding</keyword>
<reference evidence="7" key="1">
    <citation type="submission" date="2022-10" db="EMBL/GenBank/DDBJ databases">
        <title>Genome assembly of Pristionchus species.</title>
        <authorList>
            <person name="Yoshida K."/>
            <person name="Sommer R.J."/>
        </authorList>
    </citation>
    <scope>NUCLEOTIDE SEQUENCE [LARGE SCALE GENOMIC DNA]</scope>
    <source>
        <strain evidence="7">RS5460</strain>
    </source>
</reference>
<dbReference type="SUPFAM" id="SSF52540">
    <property type="entry name" value="P-loop containing nucleoside triphosphate hydrolases"/>
    <property type="match status" value="1"/>
</dbReference>
<dbReference type="InterPro" id="IPR003593">
    <property type="entry name" value="AAA+_ATPase"/>
</dbReference>
<dbReference type="CDD" id="cd03221">
    <property type="entry name" value="ABCF_EF-3"/>
    <property type="match status" value="1"/>
</dbReference>
<dbReference type="InterPro" id="IPR017871">
    <property type="entry name" value="ABC_transporter-like_CS"/>
</dbReference>
<feature type="compositionally biased region" description="Basic and acidic residues" evidence="4">
    <location>
        <begin position="342"/>
        <end position="354"/>
    </location>
</feature>
<dbReference type="Gene3D" id="3.40.50.300">
    <property type="entry name" value="P-loop containing nucleotide triphosphate hydrolases"/>
    <property type="match status" value="1"/>
</dbReference>
<protein>
    <recommendedName>
        <fullName evidence="5">ABC transporter domain-containing protein</fullName>
    </recommendedName>
</protein>
<dbReference type="InterPro" id="IPR027417">
    <property type="entry name" value="P-loop_NTPase"/>
</dbReference>
<dbReference type="Proteomes" id="UP001328107">
    <property type="component" value="Unassembled WGS sequence"/>
</dbReference>
<comment type="caution">
    <text evidence="6">The sequence shown here is derived from an EMBL/GenBank/DDBJ whole genome shotgun (WGS) entry which is preliminary data.</text>
</comment>